<dbReference type="EMBL" id="LHYE01000036">
    <property type="protein sequence ID" value="KXB06658.1"/>
    <property type="molecule type" value="Genomic_DNA"/>
</dbReference>
<dbReference type="GO" id="GO:0006412">
    <property type="term" value="P:translation"/>
    <property type="evidence" value="ECO:0007669"/>
    <property type="project" value="InterPro"/>
</dbReference>
<sequence>MFGTDIPGEVNIKDGLREIKGINFRASKAILREADIDPGRDAGDITEGEGDSIKDVIENAKIPDYLLNRRRDPEDGKAKFLVSNDLEIQERQDIDRIKKLGAYRGIRHRRGLPVRGQKTQSSFRGKSSVGVSRERIKKEESESGEE</sequence>
<evidence type="ECO:0000313" key="7">
    <source>
        <dbReference type="EMBL" id="KXB06658.1"/>
    </source>
</evidence>
<dbReference type="PIRSF" id="PIRSF002134">
    <property type="entry name" value="Ribosomal_S13"/>
    <property type="match status" value="1"/>
</dbReference>
<dbReference type="AlphaFoldDB" id="A0A133VJN1"/>
<dbReference type="Pfam" id="PF00416">
    <property type="entry name" value="Ribosomal_S13"/>
    <property type="match status" value="1"/>
</dbReference>
<dbReference type="InterPro" id="IPR018269">
    <property type="entry name" value="Ribosomal_uS13_CS"/>
</dbReference>
<organism evidence="7 8">
    <name type="scientific">candidate division MSBL1 archaeon SCGC-AAA382A20</name>
    <dbReference type="NCBI Taxonomy" id="1698280"/>
    <lineage>
        <taxon>Archaea</taxon>
        <taxon>Methanobacteriati</taxon>
        <taxon>Methanobacteriota</taxon>
        <taxon>candidate division MSBL1</taxon>
    </lineage>
</organism>
<keyword evidence="2 5" id="KW-0689">Ribosomal protein</keyword>
<dbReference type="SUPFAM" id="SSF46946">
    <property type="entry name" value="S13-like H2TH domain"/>
    <property type="match status" value="1"/>
</dbReference>
<dbReference type="Gene3D" id="1.10.8.50">
    <property type="match status" value="1"/>
</dbReference>
<comment type="similarity">
    <text evidence="1 5">Belongs to the universal ribosomal protein uS13 family.</text>
</comment>
<dbReference type="PANTHER" id="PTHR10871:SF3">
    <property type="entry name" value="SMALL RIBOSOMAL SUBUNIT PROTEIN US13"/>
    <property type="match status" value="1"/>
</dbReference>
<evidence type="ECO:0000256" key="1">
    <source>
        <dbReference type="ARBA" id="ARBA00008080"/>
    </source>
</evidence>
<evidence type="ECO:0000256" key="5">
    <source>
        <dbReference type="RuleBase" id="RU003830"/>
    </source>
</evidence>
<evidence type="ECO:0000256" key="6">
    <source>
        <dbReference type="SAM" id="MobiDB-lite"/>
    </source>
</evidence>
<keyword evidence="8" id="KW-1185">Reference proteome</keyword>
<dbReference type="InterPro" id="IPR027437">
    <property type="entry name" value="Rbsml_uS13_C"/>
</dbReference>
<evidence type="ECO:0000256" key="2">
    <source>
        <dbReference type="ARBA" id="ARBA00022980"/>
    </source>
</evidence>
<dbReference type="GO" id="GO:0005829">
    <property type="term" value="C:cytosol"/>
    <property type="evidence" value="ECO:0007669"/>
    <property type="project" value="TreeGrafter"/>
</dbReference>
<proteinExistence type="inferred from homology"/>
<dbReference type="PANTHER" id="PTHR10871">
    <property type="entry name" value="30S RIBOSOMAL PROTEIN S13/40S RIBOSOMAL PROTEIN S18"/>
    <property type="match status" value="1"/>
</dbReference>
<dbReference type="PROSITE" id="PS00646">
    <property type="entry name" value="RIBOSOMAL_S13_1"/>
    <property type="match status" value="1"/>
</dbReference>
<feature type="compositionally biased region" description="Basic and acidic residues" evidence="6">
    <location>
        <begin position="132"/>
        <end position="146"/>
    </location>
</feature>
<dbReference type="PROSITE" id="PS50159">
    <property type="entry name" value="RIBOSOMAL_S13_2"/>
    <property type="match status" value="1"/>
</dbReference>
<dbReference type="GO" id="GO:0015935">
    <property type="term" value="C:small ribosomal subunit"/>
    <property type="evidence" value="ECO:0007669"/>
    <property type="project" value="TreeGrafter"/>
</dbReference>
<accession>A0A133VJN1</accession>
<reference evidence="7 8" key="1">
    <citation type="journal article" date="2016" name="Sci. Rep.">
        <title>Metabolic traits of an uncultured archaeal lineage -MSBL1- from brine pools of the Red Sea.</title>
        <authorList>
            <person name="Mwirichia R."/>
            <person name="Alam I."/>
            <person name="Rashid M."/>
            <person name="Vinu M."/>
            <person name="Ba-Alawi W."/>
            <person name="Anthony Kamau A."/>
            <person name="Kamanda Ngugi D."/>
            <person name="Goker M."/>
            <person name="Klenk H.P."/>
            <person name="Bajic V."/>
            <person name="Stingl U."/>
        </authorList>
    </citation>
    <scope>NUCLEOTIDE SEQUENCE [LARGE SCALE GENOMIC DNA]</scope>
    <source>
        <strain evidence="7">SCGC-AAA382A20</strain>
    </source>
</reference>
<protein>
    <recommendedName>
        <fullName evidence="4">30S ribosomal protein S13</fullName>
    </recommendedName>
</protein>
<dbReference type="Gene3D" id="4.10.910.10">
    <property type="entry name" value="30s ribosomal protein s13, domain 2"/>
    <property type="match status" value="1"/>
</dbReference>
<dbReference type="InterPro" id="IPR010979">
    <property type="entry name" value="Ribosomal_uS13-like_H2TH"/>
</dbReference>
<dbReference type="Proteomes" id="UP000070263">
    <property type="component" value="Unassembled WGS sequence"/>
</dbReference>
<dbReference type="GO" id="GO:0003723">
    <property type="term" value="F:RNA binding"/>
    <property type="evidence" value="ECO:0007669"/>
    <property type="project" value="InterPro"/>
</dbReference>
<name>A0A133VJN1_9EURY</name>
<keyword evidence="3 5" id="KW-0687">Ribonucleoprotein</keyword>
<comment type="caution">
    <text evidence="7">The sequence shown here is derived from an EMBL/GenBank/DDBJ whole genome shotgun (WGS) entry which is preliminary data.</text>
</comment>
<dbReference type="PATRIC" id="fig|1698280.3.peg.644"/>
<evidence type="ECO:0000256" key="3">
    <source>
        <dbReference type="ARBA" id="ARBA00023274"/>
    </source>
</evidence>
<feature type="region of interest" description="Disordered" evidence="6">
    <location>
        <begin position="110"/>
        <end position="146"/>
    </location>
</feature>
<gene>
    <name evidence="7" type="ORF">AKJ51_03235</name>
</gene>
<dbReference type="InterPro" id="IPR001892">
    <property type="entry name" value="Ribosomal_uS13"/>
</dbReference>
<evidence type="ECO:0000313" key="8">
    <source>
        <dbReference type="Proteomes" id="UP000070263"/>
    </source>
</evidence>
<evidence type="ECO:0000256" key="4">
    <source>
        <dbReference type="ARBA" id="ARBA00035315"/>
    </source>
</evidence>
<dbReference type="GO" id="GO:0003735">
    <property type="term" value="F:structural constituent of ribosome"/>
    <property type="evidence" value="ECO:0007669"/>
    <property type="project" value="InterPro"/>
</dbReference>